<dbReference type="GO" id="GO:0009116">
    <property type="term" value="P:nucleoside metabolic process"/>
    <property type="evidence" value="ECO:0007669"/>
    <property type="project" value="InterPro"/>
</dbReference>
<evidence type="ECO:0000259" key="1">
    <source>
        <dbReference type="Pfam" id="PF01048"/>
    </source>
</evidence>
<dbReference type="Gene3D" id="3.40.50.1580">
    <property type="entry name" value="Nucleoside phosphorylase domain"/>
    <property type="match status" value="1"/>
</dbReference>
<dbReference type="SUPFAM" id="SSF53167">
    <property type="entry name" value="Purine and uridine phosphorylases"/>
    <property type="match status" value="1"/>
</dbReference>
<dbReference type="InterPro" id="IPR000845">
    <property type="entry name" value="Nucleoside_phosphorylase_d"/>
</dbReference>
<sequence>MLVLCALAPEAWALRGGDWANGLGGRPVLARIGMGPTKAARTVSSLLAAGSEAYSAVVLTGFCAAVAPGTRPGEVFVADKVQSASGRSTATRQPEALAQALRCLGLGVRVGALHSADHVVRGPERRSLHQAGVTAVDMESAAVLERLPADLPVAAVRVVVDTPERELLRLGTLPSGLRAFQTLRATVPALLGWHRAVAAEPHVPHAFDTSLPTPTISQEAS</sequence>
<protein>
    <submittedName>
        <fullName evidence="2">1-hydroxy-2-methyl-2-butenyl 4-diphosphate reductase</fullName>
    </submittedName>
</protein>
<dbReference type="OrthoDB" id="4350493at2"/>
<gene>
    <name evidence="2" type="ORF">E6W39_34770</name>
</gene>
<evidence type="ECO:0000313" key="3">
    <source>
        <dbReference type="Proteomes" id="UP000319103"/>
    </source>
</evidence>
<dbReference type="Proteomes" id="UP000319103">
    <property type="component" value="Unassembled WGS sequence"/>
</dbReference>
<proteinExistence type="predicted"/>
<keyword evidence="3" id="KW-1185">Reference proteome</keyword>
<dbReference type="Pfam" id="PF01048">
    <property type="entry name" value="PNP_UDP_1"/>
    <property type="match status" value="1"/>
</dbReference>
<name>A0A540WFH0_9ACTN</name>
<dbReference type="GO" id="GO:0005829">
    <property type="term" value="C:cytosol"/>
    <property type="evidence" value="ECO:0007669"/>
    <property type="project" value="TreeGrafter"/>
</dbReference>
<dbReference type="GO" id="GO:0008930">
    <property type="term" value="F:methylthioadenosine nucleosidase activity"/>
    <property type="evidence" value="ECO:0007669"/>
    <property type="project" value="TreeGrafter"/>
</dbReference>
<evidence type="ECO:0000313" key="2">
    <source>
        <dbReference type="EMBL" id="TQF07765.1"/>
    </source>
</evidence>
<comment type="caution">
    <text evidence="2">The sequence shown here is derived from an EMBL/GenBank/DDBJ whole genome shotgun (WGS) entry which is preliminary data.</text>
</comment>
<dbReference type="GO" id="GO:0019284">
    <property type="term" value="P:L-methionine salvage from S-adenosylmethionine"/>
    <property type="evidence" value="ECO:0007669"/>
    <property type="project" value="TreeGrafter"/>
</dbReference>
<dbReference type="AlphaFoldDB" id="A0A540WFH0"/>
<feature type="domain" description="Nucleoside phosphorylase" evidence="1">
    <location>
        <begin position="24"/>
        <end position="162"/>
    </location>
</feature>
<dbReference type="PANTHER" id="PTHR46832:SF1">
    <property type="entry name" value="5'-METHYLTHIOADENOSINE_S-ADENOSYLHOMOCYSTEINE NUCLEOSIDASE"/>
    <property type="match status" value="1"/>
</dbReference>
<dbReference type="PANTHER" id="PTHR46832">
    <property type="entry name" value="5'-METHYLTHIOADENOSINE/S-ADENOSYLHOMOCYSTEINE NUCLEOSIDASE"/>
    <property type="match status" value="1"/>
</dbReference>
<reference evidence="2 3" key="1">
    <citation type="submission" date="2019-06" db="EMBL/GenBank/DDBJ databases">
        <title>Description of Kitasatospora acidophila sp. nov. isolated from pine grove soil, and reclassification of Streptomyces novaecaesareae to Kitasatospora novaeceasareae comb. nov.</title>
        <authorList>
            <person name="Kim M.J."/>
        </authorList>
    </citation>
    <scope>NUCLEOTIDE SEQUENCE [LARGE SCALE GENOMIC DNA]</scope>
    <source>
        <strain evidence="2 3">MMS16-CNU292</strain>
    </source>
</reference>
<dbReference type="InterPro" id="IPR035994">
    <property type="entry name" value="Nucleoside_phosphorylase_sf"/>
</dbReference>
<dbReference type="GO" id="GO:0008782">
    <property type="term" value="F:adenosylhomocysteine nucleosidase activity"/>
    <property type="evidence" value="ECO:0007669"/>
    <property type="project" value="TreeGrafter"/>
</dbReference>
<accession>A0A540WFH0</accession>
<organism evidence="2 3">
    <name type="scientific">Kitasatospora acidiphila</name>
    <dbReference type="NCBI Taxonomy" id="2567942"/>
    <lineage>
        <taxon>Bacteria</taxon>
        <taxon>Bacillati</taxon>
        <taxon>Actinomycetota</taxon>
        <taxon>Actinomycetes</taxon>
        <taxon>Kitasatosporales</taxon>
        <taxon>Streptomycetaceae</taxon>
        <taxon>Kitasatospora</taxon>
    </lineage>
</organism>
<dbReference type="EMBL" id="VIGB01000003">
    <property type="protein sequence ID" value="TQF07765.1"/>
    <property type="molecule type" value="Genomic_DNA"/>
</dbReference>